<name>A0AAN8EPH3_9EURO</name>
<dbReference type="Proteomes" id="UP001316803">
    <property type="component" value="Unassembled WGS sequence"/>
</dbReference>
<reference evidence="2 3" key="1">
    <citation type="submission" date="2022-12" db="EMBL/GenBank/DDBJ databases">
        <title>Genomic features and morphological characterization of a novel Knufia sp. strain isolated from spacecraft assembly facility.</title>
        <authorList>
            <person name="Teixeira M."/>
            <person name="Chander A.M."/>
            <person name="Stajich J.E."/>
            <person name="Venkateswaran K."/>
        </authorList>
    </citation>
    <scope>NUCLEOTIDE SEQUENCE [LARGE SCALE GENOMIC DNA]</scope>
    <source>
        <strain evidence="2 3">FJI-L2-BK-P2</strain>
    </source>
</reference>
<accession>A0AAN8EPH3</accession>
<feature type="compositionally biased region" description="Acidic residues" evidence="1">
    <location>
        <begin position="240"/>
        <end position="261"/>
    </location>
</feature>
<comment type="caution">
    <text evidence="2">The sequence shown here is derived from an EMBL/GenBank/DDBJ whole genome shotgun (WGS) entry which is preliminary data.</text>
</comment>
<dbReference type="EMBL" id="JAKLMC020000037">
    <property type="protein sequence ID" value="KAK5949303.1"/>
    <property type="molecule type" value="Genomic_DNA"/>
</dbReference>
<dbReference type="AlphaFoldDB" id="A0AAN8EPH3"/>
<evidence type="ECO:0000256" key="1">
    <source>
        <dbReference type="SAM" id="MobiDB-lite"/>
    </source>
</evidence>
<feature type="compositionally biased region" description="Basic and acidic residues" evidence="1">
    <location>
        <begin position="268"/>
        <end position="283"/>
    </location>
</feature>
<organism evidence="2 3">
    <name type="scientific">Knufia fluminis</name>
    <dbReference type="NCBI Taxonomy" id="191047"/>
    <lineage>
        <taxon>Eukaryota</taxon>
        <taxon>Fungi</taxon>
        <taxon>Dikarya</taxon>
        <taxon>Ascomycota</taxon>
        <taxon>Pezizomycotina</taxon>
        <taxon>Eurotiomycetes</taxon>
        <taxon>Chaetothyriomycetidae</taxon>
        <taxon>Chaetothyriales</taxon>
        <taxon>Trichomeriaceae</taxon>
        <taxon>Knufia</taxon>
    </lineage>
</organism>
<keyword evidence="3" id="KW-1185">Reference proteome</keyword>
<sequence>MSDSTATDLLPFEDLTSHCTVYWLKVGIERKDLYMPEHILCHIPYFARLMESGDISPQKSFWIPECKPESLAKLFRYLAFGIPEDEIRSAQQADDYVKIYVEALKIDDGDPPTRLRYQILNKLVAFYATSTPDWSTITLFRNYPERGNDQLFELLLLEYAHRLSSALFIRPFHLLWAIDYLGSSNVLTMNEIIMVDSTASHDRYLCECEICRDLATRWDEEEERQVMKAREEKEAQGQLENEDEDEDEAEDEYDDEDEDENAYTMSKEGMELDGHTSDQRSFH</sequence>
<protein>
    <recommendedName>
        <fullName evidence="4">BTB domain-containing protein</fullName>
    </recommendedName>
</protein>
<feature type="compositionally biased region" description="Basic and acidic residues" evidence="1">
    <location>
        <begin position="225"/>
        <end position="235"/>
    </location>
</feature>
<evidence type="ECO:0008006" key="4">
    <source>
        <dbReference type="Google" id="ProtNLM"/>
    </source>
</evidence>
<evidence type="ECO:0000313" key="2">
    <source>
        <dbReference type="EMBL" id="KAK5949303.1"/>
    </source>
</evidence>
<evidence type="ECO:0000313" key="3">
    <source>
        <dbReference type="Proteomes" id="UP001316803"/>
    </source>
</evidence>
<proteinExistence type="predicted"/>
<feature type="region of interest" description="Disordered" evidence="1">
    <location>
        <begin position="225"/>
        <end position="283"/>
    </location>
</feature>
<gene>
    <name evidence="2" type="ORF">OHC33_009656</name>
</gene>